<dbReference type="InterPro" id="IPR029058">
    <property type="entry name" value="AB_hydrolase_fold"/>
</dbReference>
<protein>
    <recommendedName>
        <fullName evidence="2">Thioesterase domain-containing protein</fullName>
    </recommendedName>
</protein>
<dbReference type="KEGG" id="aey:CDG81_13300"/>
<dbReference type="Gene3D" id="3.40.50.1820">
    <property type="entry name" value="alpha/beta hydrolase"/>
    <property type="match status" value="1"/>
</dbReference>
<evidence type="ECO:0000313" key="3">
    <source>
        <dbReference type="EMBL" id="ASU79100.1"/>
    </source>
</evidence>
<dbReference type="EMBL" id="CP022752">
    <property type="protein sequence ID" value="ASU79100.1"/>
    <property type="molecule type" value="Genomic_DNA"/>
</dbReference>
<organism evidence="3 4">
    <name type="scientific">Actinopolyspora erythraea</name>
    <dbReference type="NCBI Taxonomy" id="414996"/>
    <lineage>
        <taxon>Bacteria</taxon>
        <taxon>Bacillati</taxon>
        <taxon>Actinomycetota</taxon>
        <taxon>Actinomycetes</taxon>
        <taxon>Actinopolysporales</taxon>
        <taxon>Actinopolysporaceae</taxon>
        <taxon>Actinopolyspora</taxon>
    </lineage>
</organism>
<feature type="domain" description="Thioesterase" evidence="2">
    <location>
        <begin position="12"/>
        <end position="218"/>
    </location>
</feature>
<dbReference type="AlphaFoldDB" id="A0A223RTC1"/>
<dbReference type="InterPro" id="IPR001031">
    <property type="entry name" value="Thioesterase"/>
</dbReference>
<dbReference type="PANTHER" id="PTHR11487:SF0">
    <property type="entry name" value="S-ACYL FATTY ACID SYNTHASE THIOESTERASE, MEDIUM CHAIN"/>
    <property type="match status" value="1"/>
</dbReference>
<dbReference type="PANTHER" id="PTHR11487">
    <property type="entry name" value="THIOESTERASE"/>
    <property type="match status" value="1"/>
</dbReference>
<evidence type="ECO:0000259" key="2">
    <source>
        <dbReference type="Pfam" id="PF00975"/>
    </source>
</evidence>
<dbReference type="Proteomes" id="UP000215043">
    <property type="component" value="Chromosome"/>
</dbReference>
<reference evidence="3 4" key="1">
    <citation type="submission" date="2017-08" db="EMBL/GenBank/DDBJ databases">
        <title>The complete genome sequence of moderately halophilic actinomycete Actinopolyspora erythraea YIM 90600, the producer of novel erythromycin, novel actinopolysporins A-C and tubercidin.</title>
        <authorList>
            <person name="Yin M."/>
            <person name="Tang S."/>
        </authorList>
    </citation>
    <scope>NUCLEOTIDE SEQUENCE [LARGE SCALE GENOMIC DNA]</scope>
    <source>
        <strain evidence="3 4">YIM 90600</strain>
    </source>
</reference>
<name>A0A223RTC1_9ACTN</name>
<dbReference type="GO" id="GO:0008610">
    <property type="term" value="P:lipid biosynthetic process"/>
    <property type="evidence" value="ECO:0007669"/>
    <property type="project" value="TreeGrafter"/>
</dbReference>
<sequence length="240" mass="25673">MVTEFGEVESLIVSFPAAGAGSTTFQWLESCAARRGAVYVGMLNADSVDALVSRDWYEGTLDEIQQVVDRTCPEHVVLVGHSMGGLSALCLSGDLGSRLARPIGTLLINTPCPDAEGRIPTMSECSDSEIGEILANDGFPEDLISDKEMLSEVSSSLRSDAIVADFLAMSVSAINSIGNLHVLATRDDRFIGTTRCAMWRDWASHEFHLIVEHGGHMLNGTPFATLERTVGSVIASVRGA</sequence>
<dbReference type="SUPFAM" id="SSF53474">
    <property type="entry name" value="alpha/beta-Hydrolases"/>
    <property type="match status" value="1"/>
</dbReference>
<dbReference type="InterPro" id="IPR012223">
    <property type="entry name" value="TEII"/>
</dbReference>
<evidence type="ECO:0000256" key="1">
    <source>
        <dbReference type="ARBA" id="ARBA00007169"/>
    </source>
</evidence>
<gene>
    <name evidence="3" type="ORF">CDG81_13300</name>
</gene>
<proteinExistence type="inferred from homology"/>
<evidence type="ECO:0000313" key="4">
    <source>
        <dbReference type="Proteomes" id="UP000215043"/>
    </source>
</evidence>
<accession>A0A223RTC1</accession>
<comment type="similarity">
    <text evidence="1">Belongs to the thioesterase family.</text>
</comment>
<dbReference type="Pfam" id="PF00975">
    <property type="entry name" value="Thioesterase"/>
    <property type="match status" value="1"/>
</dbReference>